<dbReference type="AlphaFoldDB" id="A0A3R5WNP1"/>
<comment type="caution">
    <text evidence="1">The sequence shown here is derived from an EMBL/GenBank/DDBJ whole genome shotgun (WGS) entry which is preliminary data.</text>
</comment>
<gene>
    <name evidence="1" type="ORF">DWX94_07185</name>
</gene>
<reference evidence="1 2" key="1">
    <citation type="submission" date="2018-08" db="EMBL/GenBank/DDBJ databases">
        <title>A genome reference for cultivated species of the human gut microbiota.</title>
        <authorList>
            <person name="Zou Y."/>
            <person name="Xue W."/>
            <person name="Luo G."/>
        </authorList>
    </citation>
    <scope>NUCLEOTIDE SEQUENCE [LARGE SCALE GENOMIC DNA]</scope>
    <source>
        <strain evidence="1 2">AF22-21</strain>
    </source>
</reference>
<evidence type="ECO:0000313" key="1">
    <source>
        <dbReference type="EMBL" id="RGS42889.1"/>
    </source>
</evidence>
<evidence type="ECO:0000313" key="2">
    <source>
        <dbReference type="Proteomes" id="UP000283295"/>
    </source>
</evidence>
<proteinExistence type="predicted"/>
<dbReference type="EMBL" id="QRVK01000014">
    <property type="protein sequence ID" value="RGS42889.1"/>
    <property type="molecule type" value="Genomic_DNA"/>
</dbReference>
<protein>
    <submittedName>
        <fullName evidence="1">Uncharacterized protein</fullName>
    </submittedName>
</protein>
<name>A0A3R5WNP1_9FIRM</name>
<accession>A0A3R5WNP1</accession>
<dbReference type="Proteomes" id="UP000283295">
    <property type="component" value="Unassembled WGS sequence"/>
</dbReference>
<sequence>MIDNVHIFTTEQEMKAIAFDLLTGKGAHAIEEAYAMADLIKHICKEDQERNEKAESFKSLLDDVEPFASVDPEE</sequence>
<organism evidence="1 2">
    <name type="scientific">Coprococcus eutactus</name>
    <dbReference type="NCBI Taxonomy" id="33043"/>
    <lineage>
        <taxon>Bacteria</taxon>
        <taxon>Bacillati</taxon>
        <taxon>Bacillota</taxon>
        <taxon>Clostridia</taxon>
        <taxon>Lachnospirales</taxon>
        <taxon>Lachnospiraceae</taxon>
        <taxon>Coprococcus</taxon>
    </lineage>
</organism>